<evidence type="ECO:0000259" key="5">
    <source>
        <dbReference type="Pfam" id="PF02878"/>
    </source>
</evidence>
<gene>
    <name evidence="6" type="ORF">QR46_0640</name>
</gene>
<evidence type="ECO:0000256" key="2">
    <source>
        <dbReference type="ARBA" id="ARBA00022723"/>
    </source>
</evidence>
<keyword evidence="3" id="KW-0460">Magnesium</keyword>
<accession>A0A132NZ27</accession>
<comment type="similarity">
    <text evidence="1">Belongs to the phosphohexose mutase family.</text>
</comment>
<sequence length="507" mass="56925">MTIEKDEAEKLISKWLDLDFWPITRGKALELLASELYTQILIDFDPQNRIELSSHGLQGEYGPGFNKLNEVVVAQTAQSIYYYCLRVIGETELKMHGVGIGYDWSPHAEDFARISAAVFLLHGVRVYMVSEPVSASYVGYLNKYYMCGCGFMATETHISHAECQYVIYGIGYGSTLTAPHSTNVSEMISADNSHIFVPHPGLQSLEKVLEKGLESRLLVMIDQEHEVSKAYHGDLKLLKYFSREYRKRMRTSFRIGCFLLGMHDRCKVISILQNLFQFSTDAIQSRFVFFEDTQPGLTSPEKCISVACDKADAINSCITADRAPPIKIVMCIDINAEAICLAELIESSTGGCQPQWCIHDRDDINAFAANWCVENLNGNPTVLARLKEHRAKYDRGMYVHDHSIRTSSPHFEVARYDDTAHIDSSKEDKEERKCGAVCACYQGFQRSVHKVTTARDGAILLGILAELIIDLYEFSGSGISIKKSANEKLDSNTLGEYINIFTESITS</sequence>
<dbReference type="AlphaFoldDB" id="A0A132NZ27"/>
<evidence type="ECO:0000313" key="7">
    <source>
        <dbReference type="Proteomes" id="UP000070089"/>
    </source>
</evidence>
<protein>
    <submittedName>
        <fullName evidence="6">Phosphoglucomutase / Phosphomannomutase</fullName>
    </submittedName>
</protein>
<dbReference type="InterPro" id="IPR016055">
    <property type="entry name" value="A-D-PHexomutase_a/b/a-I/II/III"/>
</dbReference>
<evidence type="ECO:0000256" key="3">
    <source>
        <dbReference type="ARBA" id="ARBA00022842"/>
    </source>
</evidence>
<proteinExistence type="inferred from homology"/>
<feature type="domain" description="Alpha-D-phosphohexomutase alpha/beta/alpha" evidence="5">
    <location>
        <begin position="55"/>
        <end position="158"/>
    </location>
</feature>
<dbReference type="PANTHER" id="PTHR45745">
    <property type="entry name" value="PHOSPHOMANNOMUTASE 45A"/>
    <property type="match status" value="1"/>
</dbReference>
<comment type="caution">
    <text evidence="6">The sequence shown here is derived from an EMBL/GenBank/DDBJ whole genome shotgun (WGS) entry which is preliminary data.</text>
</comment>
<dbReference type="GO" id="GO:0005634">
    <property type="term" value="C:nucleus"/>
    <property type="evidence" value="ECO:0007669"/>
    <property type="project" value="TreeGrafter"/>
</dbReference>
<dbReference type="Gene3D" id="3.40.120.10">
    <property type="entry name" value="Alpha-D-Glucose-1,6-Bisphosphate, subunit A, domain 3"/>
    <property type="match status" value="1"/>
</dbReference>
<organism evidence="6 7">
    <name type="scientific">Giardia duodenalis assemblage B</name>
    <dbReference type="NCBI Taxonomy" id="1394984"/>
    <lineage>
        <taxon>Eukaryota</taxon>
        <taxon>Metamonada</taxon>
        <taxon>Diplomonadida</taxon>
        <taxon>Hexamitidae</taxon>
        <taxon>Giardiinae</taxon>
        <taxon>Giardia</taxon>
    </lineage>
</organism>
<evidence type="ECO:0000256" key="1">
    <source>
        <dbReference type="ARBA" id="ARBA00010231"/>
    </source>
</evidence>
<keyword evidence="2" id="KW-0479">Metal-binding</keyword>
<dbReference type="Proteomes" id="UP000070089">
    <property type="component" value="Unassembled WGS sequence"/>
</dbReference>
<dbReference type="GO" id="GO:0006166">
    <property type="term" value="P:purine ribonucleoside salvage"/>
    <property type="evidence" value="ECO:0007669"/>
    <property type="project" value="TreeGrafter"/>
</dbReference>
<name>A0A132NZ27_GIAIN</name>
<dbReference type="InterPro" id="IPR005844">
    <property type="entry name" value="A-D-PHexomutase_a/b/a-I"/>
</dbReference>
<evidence type="ECO:0000313" key="6">
    <source>
        <dbReference type="EMBL" id="KWX15318.1"/>
    </source>
</evidence>
<dbReference type="GO" id="GO:0008973">
    <property type="term" value="F:phosphopentomutase activity"/>
    <property type="evidence" value="ECO:0007669"/>
    <property type="project" value="TreeGrafter"/>
</dbReference>
<dbReference type="PANTHER" id="PTHR45745:SF1">
    <property type="entry name" value="PHOSPHOGLUCOMUTASE 2B-RELATED"/>
    <property type="match status" value="1"/>
</dbReference>
<keyword evidence="4" id="KW-0413">Isomerase</keyword>
<dbReference type="Pfam" id="PF02878">
    <property type="entry name" value="PGM_PMM_I"/>
    <property type="match status" value="1"/>
</dbReference>
<dbReference type="GO" id="GO:0005975">
    <property type="term" value="P:carbohydrate metabolic process"/>
    <property type="evidence" value="ECO:0007669"/>
    <property type="project" value="InterPro"/>
</dbReference>
<dbReference type="GO" id="GO:0046872">
    <property type="term" value="F:metal ion binding"/>
    <property type="evidence" value="ECO:0007669"/>
    <property type="project" value="UniProtKB-KW"/>
</dbReference>
<evidence type="ECO:0000256" key="4">
    <source>
        <dbReference type="ARBA" id="ARBA00023235"/>
    </source>
</evidence>
<dbReference type="OrthoDB" id="10253064at2759"/>
<dbReference type="VEuPathDB" id="GiardiaDB:QR46_0640"/>
<reference evidence="6 7" key="1">
    <citation type="journal article" date="2015" name="Mol. Biochem. Parasitol.">
        <title>Identification of polymorphic genes for use in assemblage B genotyping assays through comparative genomics of multiple assemblage B Giardia duodenalis isolates.</title>
        <authorList>
            <person name="Wielinga C."/>
            <person name="Thompson R.C."/>
            <person name="Monis P."/>
            <person name="Ryan U."/>
        </authorList>
    </citation>
    <scope>NUCLEOTIDE SEQUENCE [LARGE SCALE GENOMIC DNA]</scope>
    <source>
        <strain evidence="6 7">BAH15c1</strain>
    </source>
</reference>
<dbReference type="EMBL" id="JXTI01000010">
    <property type="protein sequence ID" value="KWX15318.1"/>
    <property type="molecule type" value="Genomic_DNA"/>
</dbReference>
<dbReference type="SUPFAM" id="SSF53738">
    <property type="entry name" value="Phosphoglucomutase, first 3 domains"/>
    <property type="match status" value="1"/>
</dbReference>